<dbReference type="EMBL" id="LWHJ01000011">
    <property type="protein sequence ID" value="OAQ41777.1"/>
    <property type="molecule type" value="Genomic_DNA"/>
</dbReference>
<evidence type="ECO:0000313" key="7">
    <source>
        <dbReference type="EMBL" id="OAQ41777.1"/>
    </source>
</evidence>
<evidence type="ECO:0000256" key="4">
    <source>
        <dbReference type="ARBA" id="ARBA00023136"/>
    </source>
</evidence>
<dbReference type="GO" id="GO:0016491">
    <property type="term" value="F:oxidoreductase activity"/>
    <property type="evidence" value="ECO:0007669"/>
    <property type="project" value="InterPro"/>
</dbReference>
<comment type="caution">
    <text evidence="7">The sequence shown here is derived from an EMBL/GenBank/DDBJ whole genome shotgun (WGS) entry which is preliminary data.</text>
</comment>
<keyword evidence="2 5" id="KW-0812">Transmembrane</keyword>
<accession>A0A179DL02</accession>
<evidence type="ECO:0000259" key="6">
    <source>
        <dbReference type="Pfam" id="PF04116"/>
    </source>
</evidence>
<evidence type="ECO:0000313" key="8">
    <source>
        <dbReference type="Proteomes" id="UP000078459"/>
    </source>
</evidence>
<dbReference type="InterPro" id="IPR050307">
    <property type="entry name" value="Sterol_Desaturase_Related"/>
</dbReference>
<evidence type="ECO:0000256" key="5">
    <source>
        <dbReference type="SAM" id="Phobius"/>
    </source>
</evidence>
<dbReference type="STRING" id="1826909.A5893_01280"/>
<keyword evidence="3 5" id="KW-1133">Transmembrane helix</keyword>
<dbReference type="GO" id="GO:0016020">
    <property type="term" value="C:membrane"/>
    <property type="evidence" value="ECO:0007669"/>
    <property type="project" value="UniProtKB-SubCell"/>
</dbReference>
<feature type="transmembrane region" description="Helical" evidence="5">
    <location>
        <begin position="98"/>
        <end position="118"/>
    </location>
</feature>
<reference evidence="7 8" key="1">
    <citation type="submission" date="2016-04" db="EMBL/GenBank/DDBJ databases">
        <authorList>
            <person name="Evans L.H."/>
            <person name="Alamgir A."/>
            <person name="Owens N."/>
            <person name="Weber N.D."/>
            <person name="Virtaneva K."/>
            <person name="Barbian K."/>
            <person name="Babar A."/>
            <person name="Rosenke K."/>
        </authorList>
    </citation>
    <scope>NUCLEOTIDE SEQUENCE [LARGE SCALE GENOMIC DNA]</scope>
    <source>
        <strain evidence="7 8">CCM 8644</strain>
    </source>
</reference>
<keyword evidence="8" id="KW-1185">Reference proteome</keyword>
<dbReference type="Proteomes" id="UP000078459">
    <property type="component" value="Unassembled WGS sequence"/>
</dbReference>
<reference evidence="7 8" key="2">
    <citation type="submission" date="2016-06" db="EMBL/GenBank/DDBJ databases">
        <title>Pedobacter psychrophilus sp. nov., isolated from Antarctic fragmentary rock.</title>
        <authorList>
            <person name="Svec P."/>
        </authorList>
    </citation>
    <scope>NUCLEOTIDE SEQUENCE [LARGE SCALE GENOMIC DNA]</scope>
    <source>
        <strain evidence="7 8">CCM 8644</strain>
    </source>
</reference>
<keyword evidence="4 5" id="KW-0472">Membrane</keyword>
<dbReference type="RefSeq" id="WP_068820809.1">
    <property type="nucleotide sequence ID" value="NZ_LWHJ01000011.1"/>
</dbReference>
<dbReference type="Pfam" id="PF04116">
    <property type="entry name" value="FA_hydroxylase"/>
    <property type="match status" value="1"/>
</dbReference>
<dbReference type="AlphaFoldDB" id="A0A179DL02"/>
<gene>
    <name evidence="7" type="ORF">A5893_01280</name>
</gene>
<dbReference type="GO" id="GO:0008610">
    <property type="term" value="P:lipid biosynthetic process"/>
    <property type="evidence" value="ECO:0007669"/>
    <property type="project" value="InterPro"/>
</dbReference>
<comment type="subcellular location">
    <subcellularLocation>
        <location evidence="1">Membrane</location>
    </subcellularLocation>
</comment>
<dbReference type="PANTHER" id="PTHR11863">
    <property type="entry name" value="STEROL DESATURASE"/>
    <property type="match status" value="1"/>
</dbReference>
<evidence type="ECO:0000256" key="1">
    <source>
        <dbReference type="ARBA" id="ARBA00004370"/>
    </source>
</evidence>
<sequence>MDALKQILLILPQGFISGLMLNGTFILSAYFLVWKKFKNRLQNWRIQLKERVDGNQIKRELKNSLFTLLVGATFSSIVIYLSTKGYTKIYINISDHNIFFAFGGFFFLLLLDDTWFYWCHRLLHQPKLFKYVHLEHHKSVDVNPFTSMSFHFIEPFLLSFWIFPVAYFFPIYAPVLMFVQIWGLLDNVKAHLGYELYSAKLNKSWLRFLTSSTHHNMHHSKFNGNYGVHFRIWDKLLGTEFKDYESEYDKIQERKKLDNHI</sequence>
<dbReference type="OrthoDB" id="9770329at2"/>
<name>A0A179DL02_9SPHI</name>
<organism evidence="7 8">
    <name type="scientific">Pedobacter psychrophilus</name>
    <dbReference type="NCBI Taxonomy" id="1826909"/>
    <lineage>
        <taxon>Bacteria</taxon>
        <taxon>Pseudomonadati</taxon>
        <taxon>Bacteroidota</taxon>
        <taxon>Sphingobacteriia</taxon>
        <taxon>Sphingobacteriales</taxon>
        <taxon>Sphingobacteriaceae</taxon>
        <taxon>Pedobacter</taxon>
    </lineage>
</organism>
<feature type="transmembrane region" description="Helical" evidence="5">
    <location>
        <begin position="6"/>
        <end position="33"/>
    </location>
</feature>
<protein>
    <recommendedName>
        <fullName evidence="6">Fatty acid hydroxylase domain-containing protein</fullName>
    </recommendedName>
</protein>
<proteinExistence type="predicted"/>
<feature type="transmembrane region" description="Helical" evidence="5">
    <location>
        <begin position="156"/>
        <end position="182"/>
    </location>
</feature>
<dbReference type="InterPro" id="IPR006694">
    <property type="entry name" value="Fatty_acid_hydroxylase"/>
</dbReference>
<evidence type="ECO:0000256" key="3">
    <source>
        <dbReference type="ARBA" id="ARBA00022989"/>
    </source>
</evidence>
<evidence type="ECO:0000256" key="2">
    <source>
        <dbReference type="ARBA" id="ARBA00022692"/>
    </source>
</evidence>
<dbReference type="GO" id="GO:0005506">
    <property type="term" value="F:iron ion binding"/>
    <property type="evidence" value="ECO:0007669"/>
    <property type="project" value="InterPro"/>
</dbReference>
<feature type="transmembrane region" description="Helical" evidence="5">
    <location>
        <begin position="65"/>
        <end position="83"/>
    </location>
</feature>
<feature type="domain" description="Fatty acid hydroxylase" evidence="6">
    <location>
        <begin position="106"/>
        <end position="239"/>
    </location>
</feature>